<dbReference type="InterPro" id="IPR036188">
    <property type="entry name" value="FAD/NAD-bd_sf"/>
</dbReference>
<feature type="domain" description="FAD/NAD(P)-binding" evidence="6">
    <location>
        <begin position="19"/>
        <end position="346"/>
    </location>
</feature>
<comment type="similarity">
    <text evidence="2">Belongs to the class-I pyridine nucleotide-disulfide oxidoreductase family.</text>
</comment>
<protein>
    <submittedName>
        <fullName evidence="7">NAD(P)H-quinone dehydrogenase</fullName>
    </submittedName>
</protein>
<dbReference type="InterPro" id="IPR008143">
    <property type="entry name" value="Ala_DH/PNT_CS2"/>
</dbReference>
<keyword evidence="3" id="KW-0285">Flavoprotein</keyword>
<dbReference type="InterPro" id="IPR016156">
    <property type="entry name" value="FAD/NAD-linked_Rdtase_dimer_sf"/>
</dbReference>
<keyword evidence="8" id="KW-1185">Reference proteome</keyword>
<evidence type="ECO:0000259" key="6">
    <source>
        <dbReference type="Pfam" id="PF07992"/>
    </source>
</evidence>
<evidence type="ECO:0000256" key="4">
    <source>
        <dbReference type="ARBA" id="ARBA00022827"/>
    </source>
</evidence>
<evidence type="ECO:0000256" key="2">
    <source>
        <dbReference type="ARBA" id="ARBA00007532"/>
    </source>
</evidence>
<organism evidence="7 8">
    <name type="scientific">Geodermatophilus arenarius</name>
    <dbReference type="NCBI Taxonomy" id="1137990"/>
    <lineage>
        <taxon>Bacteria</taxon>
        <taxon>Bacillati</taxon>
        <taxon>Actinomycetota</taxon>
        <taxon>Actinomycetes</taxon>
        <taxon>Geodermatophilales</taxon>
        <taxon>Geodermatophilaceae</taxon>
        <taxon>Geodermatophilus</taxon>
    </lineage>
</organism>
<dbReference type="PANTHER" id="PTHR43014">
    <property type="entry name" value="MERCURIC REDUCTASE"/>
    <property type="match status" value="1"/>
</dbReference>
<dbReference type="NCBIfam" id="NF005883">
    <property type="entry name" value="PRK07845.1"/>
    <property type="match status" value="1"/>
</dbReference>
<evidence type="ECO:0000256" key="1">
    <source>
        <dbReference type="ARBA" id="ARBA00001974"/>
    </source>
</evidence>
<dbReference type="InterPro" id="IPR001100">
    <property type="entry name" value="Pyr_nuc-diS_OxRdtase"/>
</dbReference>
<dbReference type="PRINTS" id="PR00411">
    <property type="entry name" value="PNDRDTASEI"/>
</dbReference>
<comment type="cofactor">
    <cofactor evidence="1">
        <name>FAD</name>
        <dbReference type="ChEBI" id="CHEBI:57692"/>
    </cofactor>
</comment>
<evidence type="ECO:0000256" key="3">
    <source>
        <dbReference type="ARBA" id="ARBA00022630"/>
    </source>
</evidence>
<dbReference type="Pfam" id="PF02852">
    <property type="entry name" value="Pyr_redox_dim"/>
    <property type="match status" value="1"/>
</dbReference>
<dbReference type="PANTHER" id="PTHR43014:SF1">
    <property type="entry name" value="NAD(P)H DEHYDROGENASE (QUINONE)"/>
    <property type="match status" value="1"/>
</dbReference>
<dbReference type="PROSITE" id="PS00837">
    <property type="entry name" value="ALADH_PNT_2"/>
    <property type="match status" value="1"/>
</dbReference>
<evidence type="ECO:0000313" key="7">
    <source>
        <dbReference type="EMBL" id="MFC4692932.1"/>
    </source>
</evidence>
<keyword evidence="4" id="KW-0274">FAD</keyword>
<reference evidence="8" key="1">
    <citation type="journal article" date="2019" name="Int. J. Syst. Evol. Microbiol.">
        <title>The Global Catalogue of Microorganisms (GCM) 10K type strain sequencing project: providing services to taxonomists for standard genome sequencing and annotation.</title>
        <authorList>
            <consortium name="The Broad Institute Genomics Platform"/>
            <consortium name="The Broad Institute Genome Sequencing Center for Infectious Disease"/>
            <person name="Wu L."/>
            <person name="Ma J."/>
        </authorList>
    </citation>
    <scope>NUCLEOTIDE SEQUENCE [LARGE SCALE GENOMIC DNA]</scope>
    <source>
        <strain evidence="8">CCUG 62763</strain>
    </source>
</reference>
<dbReference type="Gene3D" id="3.30.390.30">
    <property type="match status" value="1"/>
</dbReference>
<dbReference type="Pfam" id="PF07992">
    <property type="entry name" value="Pyr_redox_2"/>
    <property type="match status" value="1"/>
</dbReference>
<gene>
    <name evidence="7" type="ORF">ACFO3M_05970</name>
</gene>
<dbReference type="Proteomes" id="UP001596025">
    <property type="component" value="Unassembled WGS sequence"/>
</dbReference>
<evidence type="ECO:0000259" key="5">
    <source>
        <dbReference type="Pfam" id="PF02852"/>
    </source>
</evidence>
<dbReference type="RefSeq" id="WP_387987843.1">
    <property type="nucleotide sequence ID" value="NZ_JBHSGR010000005.1"/>
</dbReference>
<dbReference type="EMBL" id="JBHSGR010000005">
    <property type="protein sequence ID" value="MFC4692932.1"/>
    <property type="molecule type" value="Genomic_DNA"/>
</dbReference>
<evidence type="ECO:0000313" key="8">
    <source>
        <dbReference type="Proteomes" id="UP001596025"/>
    </source>
</evidence>
<feature type="domain" description="Pyridine nucleotide-disulphide oxidoreductase dimerisation" evidence="5">
    <location>
        <begin position="367"/>
        <end position="473"/>
    </location>
</feature>
<dbReference type="InterPro" id="IPR023753">
    <property type="entry name" value="FAD/NAD-binding_dom"/>
</dbReference>
<accession>A0ABV9LHQ5</accession>
<dbReference type="InterPro" id="IPR004099">
    <property type="entry name" value="Pyr_nucl-diS_OxRdtase_dimer"/>
</dbReference>
<dbReference type="Gene3D" id="3.50.50.60">
    <property type="entry name" value="FAD/NAD(P)-binding domain"/>
    <property type="match status" value="2"/>
</dbReference>
<sequence>MGGWTANPRSTTQETRMTRIVIIGGGPAGYEAALVAASLGAQVTVVERDGLGGASVLTDCVPSKTFIAAAGTMTSVRDSSVLGLRGADLATVGLDLATVNARVKGLAVAQSADIHARLEAEGVRLVSGQGRLADDVRGLVEHRVEVLDRDGGVRETLECDVVLIATGADPRVLPGSEPDGERILDWRQLYDLDEMPEHLVVVGSGVTGAEFASGYLEAGVPVTLVSSRDQVLPGEDADAADVIAEVFQARGGRIAERGRAASVTRTEKGVLVELTDGRTVEGSHALMTVGTVPNTAGLNLEACGVELRESGHVVVDRVSRTNVPGIYAAGDVTGVFQLASVAAMQGRIAMWHALGEAVQPIRLKTVAANVFTHPEIATVGVQEKTLPEGHDLDVVRLPLATNARAKMSDLHAGFVKLFARKATGVVVGGVVVSPGASELILPIALAVTKGLTVSDLAHTFAIYPSLSGSITEAGRRLMGADALA</sequence>
<comment type="caution">
    <text evidence="7">The sequence shown here is derived from an EMBL/GenBank/DDBJ whole genome shotgun (WGS) entry which is preliminary data.</text>
</comment>
<proteinExistence type="inferred from homology"/>
<dbReference type="PRINTS" id="PR00368">
    <property type="entry name" value="FADPNR"/>
</dbReference>
<dbReference type="PIRSF" id="PIRSF000350">
    <property type="entry name" value="Mercury_reductase_MerA"/>
    <property type="match status" value="1"/>
</dbReference>
<dbReference type="SUPFAM" id="SSF51905">
    <property type="entry name" value="FAD/NAD(P)-binding domain"/>
    <property type="match status" value="1"/>
</dbReference>
<dbReference type="SUPFAM" id="SSF55424">
    <property type="entry name" value="FAD/NAD-linked reductases, dimerisation (C-terminal) domain"/>
    <property type="match status" value="1"/>
</dbReference>
<name>A0ABV9LHQ5_9ACTN</name>